<feature type="region of interest" description="Disordered" evidence="1">
    <location>
        <begin position="256"/>
        <end position="280"/>
    </location>
</feature>
<feature type="compositionally biased region" description="Basic and acidic residues" evidence="1">
    <location>
        <begin position="639"/>
        <end position="649"/>
    </location>
</feature>
<reference evidence="3" key="1">
    <citation type="journal article" date="2013" name="Nat. Genet.">
        <title>The duck genome and transcriptome provide insight into an avian influenza virus reservoir species.</title>
        <authorList>
            <person name="Huang Y."/>
            <person name="Li Y."/>
            <person name="Burt D.W."/>
            <person name="Chen H."/>
            <person name="Zhang Y."/>
            <person name="Qian W."/>
            <person name="Kim H."/>
            <person name="Gan S."/>
            <person name="Zhao Y."/>
            <person name="Li J."/>
            <person name="Yi K."/>
            <person name="Feng H."/>
            <person name="Zhu P."/>
            <person name="Li B."/>
            <person name="Liu Q."/>
            <person name="Fairley S."/>
            <person name="Magor K.E."/>
            <person name="Du Z."/>
            <person name="Hu X."/>
            <person name="Goodman L."/>
            <person name="Tafer H."/>
            <person name="Vignal A."/>
            <person name="Lee T."/>
            <person name="Kim K.W."/>
            <person name="Sheng Z."/>
            <person name="An Y."/>
            <person name="Searle S."/>
            <person name="Herrero J."/>
            <person name="Groenen M.A."/>
            <person name="Crooijmans R.P."/>
            <person name="Faraut T."/>
            <person name="Cai Q."/>
            <person name="Webster R.G."/>
            <person name="Aldridge J.R."/>
            <person name="Warren W.C."/>
            <person name="Bartschat S."/>
            <person name="Kehr S."/>
            <person name="Marz M."/>
            <person name="Stadler P.F."/>
            <person name="Smith J."/>
            <person name="Kraus R.H."/>
            <person name="Zhao Y."/>
            <person name="Ren L."/>
            <person name="Fei J."/>
            <person name="Morisson M."/>
            <person name="Kaiser P."/>
            <person name="Griffin D.K."/>
            <person name="Rao M."/>
            <person name="Pitel F."/>
            <person name="Wang J."/>
            <person name="Li N."/>
        </authorList>
    </citation>
    <scope>NUCLEOTIDE SEQUENCE [LARGE SCALE GENOMIC DNA]</scope>
</reference>
<feature type="region of interest" description="Disordered" evidence="1">
    <location>
        <begin position="203"/>
        <end position="232"/>
    </location>
</feature>
<accession>R0KQB2</accession>
<feature type="compositionally biased region" description="Polar residues" evidence="1">
    <location>
        <begin position="203"/>
        <end position="217"/>
    </location>
</feature>
<protein>
    <submittedName>
        <fullName evidence="2">Uncharacterized protein</fullName>
    </submittedName>
</protein>
<evidence type="ECO:0000313" key="3">
    <source>
        <dbReference type="Proteomes" id="UP000296049"/>
    </source>
</evidence>
<evidence type="ECO:0000256" key="1">
    <source>
        <dbReference type="SAM" id="MobiDB-lite"/>
    </source>
</evidence>
<feature type="region of interest" description="Disordered" evidence="1">
    <location>
        <begin position="604"/>
        <end position="662"/>
    </location>
</feature>
<evidence type="ECO:0000313" key="2">
    <source>
        <dbReference type="EMBL" id="EOA95428.1"/>
    </source>
</evidence>
<feature type="region of interest" description="Disordered" evidence="1">
    <location>
        <begin position="485"/>
        <end position="514"/>
    </location>
</feature>
<dbReference type="Proteomes" id="UP000296049">
    <property type="component" value="Unassembled WGS sequence"/>
</dbReference>
<gene>
    <name evidence="2" type="ORF">Anapl_10999</name>
</gene>
<name>R0KQB2_ANAPL</name>
<proteinExistence type="predicted"/>
<organism evidence="2 3">
    <name type="scientific">Anas platyrhynchos</name>
    <name type="common">Mallard</name>
    <name type="synonym">Anas boschas</name>
    <dbReference type="NCBI Taxonomy" id="8839"/>
    <lineage>
        <taxon>Eukaryota</taxon>
        <taxon>Metazoa</taxon>
        <taxon>Chordata</taxon>
        <taxon>Craniata</taxon>
        <taxon>Vertebrata</taxon>
        <taxon>Euteleostomi</taxon>
        <taxon>Archelosauria</taxon>
        <taxon>Archosauria</taxon>
        <taxon>Dinosauria</taxon>
        <taxon>Saurischia</taxon>
        <taxon>Theropoda</taxon>
        <taxon>Coelurosauria</taxon>
        <taxon>Aves</taxon>
        <taxon>Neognathae</taxon>
        <taxon>Galloanserae</taxon>
        <taxon>Anseriformes</taxon>
        <taxon>Anatidae</taxon>
        <taxon>Anatinae</taxon>
        <taxon>Anas</taxon>
    </lineage>
</organism>
<feature type="compositionally biased region" description="Basic and acidic residues" evidence="1">
    <location>
        <begin position="604"/>
        <end position="621"/>
    </location>
</feature>
<dbReference type="AlphaFoldDB" id="R0KQB2"/>
<dbReference type="EMBL" id="KB744300">
    <property type="protein sequence ID" value="EOA95428.1"/>
    <property type="molecule type" value="Genomic_DNA"/>
</dbReference>
<sequence>MKGTDIRSLLPLAGPVMQNAGRIQRPPLHARLLAEIKSLAICWEAKTSLSAGASSLEQALMWQSLSTIYSLGRSLCSSRVFQGTVHSSAECRVQQLPARSAAAQVPHHNPEQSCNIGESKISALKDSNIHEKPVLYELMGCASAEIVTDFPVLEYFITQLIDMIKNLFKGLRIPAPALYVIGQYLVLKETVLEYSLRSATAQQRAAPSSKEITQTSGEPRREQSMASATQRHSYMPESHCKGFAVPAKSLLGNTHVAQEGRRSPSPSAGAEAGVQELGPKGKQPRLFLSWRNIPPNPWTRTEMSRTEMKGFNQLSLPPACANQPWLAAGFQRADCMFAVETLNQYTGTKVSSNANRSSIQIRNPRNITIYLNATESKGKMCLLSWHPQIPYGNYNVSSSVYYVLTPVVFLQNIPISFTYLCSSDYNVGSEEAEATDSYRVNSQATNNLVQGLLLMKQSPLTKTEREEARNNKKRALKIKCTLSPSKAHPKAKETSPPANGKSRAQQKQHHSGRIIPYRLHAANGTILNVTSECDLFLNILIQHILDTPTRYNWNPMQSGLLYFAKQPKFKMVKSHAERNYPSSEHRHGASGFWEIVCMHRTDVSPRRRNKEHPAREQKAGSEPDLPSLQLQGWPQIPEESSKQHNKDGEGLEPALKQLHYFN</sequence>
<keyword evidence="3" id="KW-1185">Reference proteome</keyword>